<reference evidence="2" key="2">
    <citation type="submission" date="2023-06" db="EMBL/GenBank/DDBJ databases">
        <authorList>
            <person name="Kobayashi Y."/>
            <person name="Kayamori A."/>
            <person name="Aoki K."/>
            <person name="Shiwa Y."/>
            <person name="Fujita N."/>
            <person name="Sugita T."/>
            <person name="Iwasaki W."/>
            <person name="Tanaka N."/>
            <person name="Takashima M."/>
        </authorList>
    </citation>
    <scope>NUCLEOTIDE SEQUENCE</scope>
    <source>
        <strain evidence="2">HIS016</strain>
    </source>
</reference>
<sequence length="329" mass="36854">MSLHARHHHAFAPYADFAFALAAPPPSLPLQSTPAVKYHVLSPSTVRSVEPDPKLYFTSFLLDNGAAISRTDLVRVLDLLLTRYAEAADLADEVTKTMAEPLGKPDAVWCLEIHASVKEVARRRLEMARTFNRELMRLADLERTGHPPRAWKTFSRADKRTRRRCSMSPPVSEDMVEGPVEGSLSPLRRPTRLHRAREEKGDTDWTGSMQCGGIHFVSEWVFRVARLIAAQGFPGAQESRDAHTLENALKKLGHLQRHMGNVSRTQSPPPPPPYVPPRLRTISLSHFRHTSSASSMLPVEKPQAQANHCLPSDKDKATVCDYIRRLFVG</sequence>
<accession>A0AAD3Y862</accession>
<dbReference type="AlphaFoldDB" id="A0AAD3Y862"/>
<comment type="caution">
    <text evidence="2">The sequence shown here is derived from an EMBL/GenBank/DDBJ whole genome shotgun (WGS) entry which is preliminary data.</text>
</comment>
<organism evidence="2 3">
    <name type="scientific">Cutaneotrichosporon spelunceum</name>
    <dbReference type="NCBI Taxonomy" id="1672016"/>
    <lineage>
        <taxon>Eukaryota</taxon>
        <taxon>Fungi</taxon>
        <taxon>Dikarya</taxon>
        <taxon>Basidiomycota</taxon>
        <taxon>Agaricomycotina</taxon>
        <taxon>Tremellomycetes</taxon>
        <taxon>Trichosporonales</taxon>
        <taxon>Trichosporonaceae</taxon>
        <taxon>Cutaneotrichosporon</taxon>
    </lineage>
</organism>
<gene>
    <name evidence="2" type="ORF">CspeluHIS016_0106510</name>
</gene>
<evidence type="ECO:0000313" key="3">
    <source>
        <dbReference type="Proteomes" id="UP001222932"/>
    </source>
</evidence>
<keyword evidence="3" id="KW-1185">Reference proteome</keyword>
<proteinExistence type="predicted"/>
<dbReference type="EMBL" id="BTCM01000001">
    <property type="protein sequence ID" value="GMK54065.1"/>
    <property type="molecule type" value="Genomic_DNA"/>
</dbReference>
<reference evidence="2" key="1">
    <citation type="journal article" date="2023" name="BMC Genomics">
        <title>Chromosome-level genome assemblies of Cutaneotrichosporon spp. (Trichosporonales, Basidiomycota) reveal imbalanced evolution between nucleotide sequences and chromosome synteny.</title>
        <authorList>
            <person name="Kobayashi Y."/>
            <person name="Kayamori A."/>
            <person name="Aoki K."/>
            <person name="Shiwa Y."/>
            <person name="Matsutani M."/>
            <person name="Fujita N."/>
            <person name="Sugita T."/>
            <person name="Iwasaki W."/>
            <person name="Tanaka N."/>
            <person name="Takashima M."/>
        </authorList>
    </citation>
    <scope>NUCLEOTIDE SEQUENCE</scope>
    <source>
        <strain evidence="2">HIS016</strain>
    </source>
</reference>
<evidence type="ECO:0000256" key="1">
    <source>
        <dbReference type="SAM" id="MobiDB-lite"/>
    </source>
</evidence>
<evidence type="ECO:0000313" key="2">
    <source>
        <dbReference type="EMBL" id="GMK54065.1"/>
    </source>
</evidence>
<protein>
    <submittedName>
        <fullName evidence="2">Uncharacterized protein</fullName>
    </submittedName>
</protein>
<feature type="region of interest" description="Disordered" evidence="1">
    <location>
        <begin position="162"/>
        <end position="187"/>
    </location>
</feature>
<name>A0AAD3Y862_9TREE</name>
<dbReference type="Proteomes" id="UP001222932">
    <property type="component" value="Unassembled WGS sequence"/>
</dbReference>